<dbReference type="EMBL" id="CM009749">
    <property type="protein sequence ID" value="PUZ78228.1"/>
    <property type="molecule type" value="Genomic_DNA"/>
</dbReference>
<dbReference type="Gramene" id="PUZ78228">
    <property type="protein sequence ID" value="PUZ78228"/>
    <property type="gene ID" value="GQ55_1G436400"/>
</dbReference>
<proteinExistence type="predicted"/>
<evidence type="ECO:0000256" key="1">
    <source>
        <dbReference type="SAM" id="MobiDB-lite"/>
    </source>
</evidence>
<gene>
    <name evidence="2" type="ORF">GQ55_1G436400</name>
</gene>
<feature type="compositionally biased region" description="Basic residues" evidence="1">
    <location>
        <begin position="33"/>
        <end position="43"/>
    </location>
</feature>
<accession>A0A2T7FDT0</accession>
<organism evidence="2 3">
    <name type="scientific">Panicum hallii var. hallii</name>
    <dbReference type="NCBI Taxonomy" id="1504633"/>
    <lineage>
        <taxon>Eukaryota</taxon>
        <taxon>Viridiplantae</taxon>
        <taxon>Streptophyta</taxon>
        <taxon>Embryophyta</taxon>
        <taxon>Tracheophyta</taxon>
        <taxon>Spermatophyta</taxon>
        <taxon>Magnoliopsida</taxon>
        <taxon>Liliopsida</taxon>
        <taxon>Poales</taxon>
        <taxon>Poaceae</taxon>
        <taxon>PACMAD clade</taxon>
        <taxon>Panicoideae</taxon>
        <taxon>Panicodae</taxon>
        <taxon>Paniceae</taxon>
        <taxon>Panicinae</taxon>
        <taxon>Panicum</taxon>
        <taxon>Panicum sect. Panicum</taxon>
    </lineage>
</organism>
<dbReference type="AlphaFoldDB" id="A0A2T7FDT0"/>
<evidence type="ECO:0000313" key="2">
    <source>
        <dbReference type="EMBL" id="PUZ78228.1"/>
    </source>
</evidence>
<feature type="compositionally biased region" description="Basic residues" evidence="1">
    <location>
        <begin position="13"/>
        <end position="22"/>
    </location>
</feature>
<feature type="region of interest" description="Disordered" evidence="1">
    <location>
        <begin position="1"/>
        <end position="56"/>
    </location>
</feature>
<evidence type="ECO:0000313" key="3">
    <source>
        <dbReference type="Proteomes" id="UP000244336"/>
    </source>
</evidence>
<sequence length="99" mass="11058">MTPCGRAELQRPAKARRTRCTLRGRAAWTRRGPALRRPPRPRSLRQGASSRRPRCPLLAARAAHSRGPRRLSPAPAACSCCALSFPHDPLNDNQEDVRR</sequence>
<reference evidence="2 3" key="1">
    <citation type="submission" date="2018-04" db="EMBL/GenBank/DDBJ databases">
        <title>WGS assembly of Panicum hallii var. hallii HAL2.</title>
        <authorList>
            <person name="Lovell J."/>
            <person name="Jenkins J."/>
            <person name="Lowry D."/>
            <person name="Mamidi S."/>
            <person name="Sreedasyam A."/>
            <person name="Weng X."/>
            <person name="Barry K."/>
            <person name="Bonette J."/>
            <person name="Campitelli B."/>
            <person name="Daum C."/>
            <person name="Gordon S."/>
            <person name="Gould B."/>
            <person name="Lipzen A."/>
            <person name="MacQueen A."/>
            <person name="Palacio-Mejia J."/>
            <person name="Plott C."/>
            <person name="Shakirov E."/>
            <person name="Shu S."/>
            <person name="Yoshinaga Y."/>
            <person name="Zane M."/>
            <person name="Rokhsar D."/>
            <person name="Grimwood J."/>
            <person name="Schmutz J."/>
            <person name="Juenger T."/>
        </authorList>
    </citation>
    <scope>NUCLEOTIDE SEQUENCE [LARGE SCALE GENOMIC DNA]</scope>
    <source>
        <strain evidence="3">cv. HAL2</strain>
    </source>
</reference>
<name>A0A2T7FDT0_9POAL</name>
<keyword evidence="3" id="KW-1185">Reference proteome</keyword>
<protein>
    <submittedName>
        <fullName evidence="2">Uncharacterized protein</fullName>
    </submittedName>
</protein>
<dbReference type="Proteomes" id="UP000244336">
    <property type="component" value="Chromosome 1"/>
</dbReference>